<feature type="compositionally biased region" description="Low complexity" evidence="1">
    <location>
        <begin position="37"/>
        <end position="51"/>
    </location>
</feature>
<accession>A0A7C8IGN9</accession>
<feature type="compositionally biased region" description="Basic and acidic residues" evidence="1">
    <location>
        <begin position="199"/>
        <end position="233"/>
    </location>
</feature>
<feature type="region of interest" description="Disordered" evidence="1">
    <location>
        <begin position="383"/>
        <end position="410"/>
    </location>
</feature>
<feature type="region of interest" description="Disordered" evidence="1">
    <location>
        <begin position="34"/>
        <end position="55"/>
    </location>
</feature>
<protein>
    <submittedName>
        <fullName evidence="2">Uncharacterized protein</fullName>
    </submittedName>
</protein>
<feature type="compositionally biased region" description="Low complexity" evidence="1">
    <location>
        <begin position="318"/>
        <end position="332"/>
    </location>
</feature>
<evidence type="ECO:0000313" key="3">
    <source>
        <dbReference type="Proteomes" id="UP000481861"/>
    </source>
</evidence>
<gene>
    <name evidence="2" type="ORF">BDV95DRAFT_601602</name>
</gene>
<comment type="caution">
    <text evidence="2">The sequence shown here is derived from an EMBL/GenBank/DDBJ whole genome shotgun (WGS) entry which is preliminary data.</text>
</comment>
<feature type="compositionally biased region" description="Basic and acidic residues" evidence="1">
    <location>
        <begin position="159"/>
        <end position="169"/>
    </location>
</feature>
<feature type="region of interest" description="Disordered" evidence="1">
    <location>
        <begin position="439"/>
        <end position="520"/>
    </location>
</feature>
<reference evidence="2 3" key="1">
    <citation type="submission" date="2020-01" db="EMBL/GenBank/DDBJ databases">
        <authorList>
            <consortium name="DOE Joint Genome Institute"/>
            <person name="Haridas S."/>
            <person name="Albert R."/>
            <person name="Binder M."/>
            <person name="Bloem J."/>
            <person name="Labutti K."/>
            <person name="Salamov A."/>
            <person name="Andreopoulos B."/>
            <person name="Baker S.E."/>
            <person name="Barry K."/>
            <person name="Bills G."/>
            <person name="Bluhm B.H."/>
            <person name="Cannon C."/>
            <person name="Castanera R."/>
            <person name="Culley D.E."/>
            <person name="Daum C."/>
            <person name="Ezra D."/>
            <person name="Gonzalez J.B."/>
            <person name="Henrissat B."/>
            <person name="Kuo A."/>
            <person name="Liang C."/>
            <person name="Lipzen A."/>
            <person name="Lutzoni F."/>
            <person name="Magnuson J."/>
            <person name="Mondo S."/>
            <person name="Nolan M."/>
            <person name="Ohm R."/>
            <person name="Pangilinan J."/>
            <person name="Park H.-J.H."/>
            <person name="Ramirez L."/>
            <person name="Alfaro M."/>
            <person name="Sun H."/>
            <person name="Tritt A."/>
            <person name="Yoshinaga Y."/>
            <person name="Zwiers L.-H.L."/>
            <person name="Turgeon B.G."/>
            <person name="Goodwin S.B."/>
            <person name="Spatafora J.W."/>
            <person name="Crous P.W."/>
            <person name="Grigoriev I.V."/>
        </authorList>
    </citation>
    <scope>NUCLEOTIDE SEQUENCE [LARGE SCALE GENOMIC DNA]</scope>
    <source>
        <strain evidence="2 3">CBS 611.86</strain>
    </source>
</reference>
<feature type="compositionally biased region" description="Polar residues" evidence="1">
    <location>
        <begin position="287"/>
        <end position="317"/>
    </location>
</feature>
<keyword evidence="3" id="KW-1185">Reference proteome</keyword>
<feature type="compositionally biased region" description="Acidic residues" evidence="1">
    <location>
        <begin position="170"/>
        <end position="198"/>
    </location>
</feature>
<dbReference type="AlphaFoldDB" id="A0A7C8IGN9"/>
<sequence>MPRNGTHDMSYALNKPKDYQSGLRKFEKLAEDEEFAARQSKNSAAAAKQSQVGATPEQKQHFLNHAVELVKDVETKLEQTRTALAGFDDTTDQNKVWRFKLKEKVLSTSAIKGAVEYHKQMKRGVATGLSLPDRLTFNMLYSEGRKHWLPLLEALRQKEDAEKEKKKDEEIEEETSGEEDNKDETEGETEGETEDDEDNKIGHEETGNEGDKKDETEEETKKADSKTDEKTSEPKAAVSVPNSKEETPKATPSKIPRPQQSMRKAKAVAQEAARLEQEAAGIRESTPELSTGTTALTPQIPETVTQTSSQATAVITNTPPAANHEETATATAPPTPQREIEGVTATATAEVATPQRPMKRKRVARPEDALIFRRPTKVRKVIPARAPALDHRPSGVSKLQDISQGTSSTTLASVPIIPKETAAVTDSSAPQHLVKAKVVKTTAATVSSTSPGTAGRKAKPASSGNGSPVARSSGDRKPAPTGSRPTGVQKQAPKKTFARKTSPTKRSSLVDQLLDEVNQL</sequence>
<feature type="compositionally biased region" description="Polar residues" evidence="1">
    <location>
        <begin position="400"/>
        <end position="410"/>
    </location>
</feature>
<dbReference type="Proteomes" id="UP000481861">
    <property type="component" value="Unassembled WGS sequence"/>
</dbReference>
<evidence type="ECO:0000256" key="1">
    <source>
        <dbReference type="SAM" id="MobiDB-lite"/>
    </source>
</evidence>
<feature type="compositionally biased region" description="Low complexity" evidence="1">
    <location>
        <begin position="439"/>
        <end position="450"/>
    </location>
</feature>
<evidence type="ECO:0000313" key="2">
    <source>
        <dbReference type="EMBL" id="KAF2877186.1"/>
    </source>
</evidence>
<feature type="compositionally biased region" description="Polar residues" evidence="1">
    <location>
        <begin position="499"/>
        <end position="510"/>
    </location>
</feature>
<feature type="region of interest" description="Disordered" evidence="1">
    <location>
        <begin position="159"/>
        <end position="339"/>
    </location>
</feature>
<organism evidence="2 3">
    <name type="scientific">Massariosphaeria phaeospora</name>
    <dbReference type="NCBI Taxonomy" id="100035"/>
    <lineage>
        <taxon>Eukaryota</taxon>
        <taxon>Fungi</taxon>
        <taxon>Dikarya</taxon>
        <taxon>Ascomycota</taxon>
        <taxon>Pezizomycotina</taxon>
        <taxon>Dothideomycetes</taxon>
        <taxon>Pleosporomycetidae</taxon>
        <taxon>Pleosporales</taxon>
        <taxon>Pleosporales incertae sedis</taxon>
        <taxon>Massariosphaeria</taxon>
    </lineage>
</organism>
<name>A0A7C8IGN9_9PLEO</name>
<dbReference type="EMBL" id="JAADJZ010000002">
    <property type="protein sequence ID" value="KAF2877186.1"/>
    <property type="molecule type" value="Genomic_DNA"/>
</dbReference>
<proteinExistence type="predicted"/>